<feature type="region of interest" description="Disordered" evidence="1">
    <location>
        <begin position="194"/>
        <end position="426"/>
    </location>
</feature>
<dbReference type="EMBL" id="JBEHCU010005003">
    <property type="protein sequence ID" value="KAL1401208.1"/>
    <property type="molecule type" value="Genomic_DNA"/>
</dbReference>
<protein>
    <submittedName>
        <fullName evidence="2">Uncharacterized protein</fullName>
    </submittedName>
</protein>
<dbReference type="Proteomes" id="UP001562425">
    <property type="component" value="Unassembled WGS sequence"/>
</dbReference>
<feature type="compositionally biased region" description="Basic and acidic residues" evidence="1">
    <location>
        <begin position="475"/>
        <end position="515"/>
    </location>
</feature>
<reference evidence="2 3" key="1">
    <citation type="submission" date="2024-05" db="EMBL/GenBank/DDBJ databases">
        <title>Culex pipiens pipiens assembly and annotation.</title>
        <authorList>
            <person name="Alout H."/>
            <person name="Durand T."/>
        </authorList>
    </citation>
    <scope>NUCLEOTIDE SEQUENCE [LARGE SCALE GENOMIC DNA]</scope>
    <source>
        <strain evidence="2">HA-2024</strain>
        <tissue evidence="2">Whole body</tissue>
    </source>
</reference>
<feature type="region of interest" description="Disordered" evidence="1">
    <location>
        <begin position="557"/>
        <end position="602"/>
    </location>
</feature>
<feature type="compositionally biased region" description="Polar residues" evidence="1">
    <location>
        <begin position="275"/>
        <end position="287"/>
    </location>
</feature>
<feature type="compositionally biased region" description="Polar residues" evidence="1">
    <location>
        <begin position="355"/>
        <end position="364"/>
    </location>
</feature>
<feature type="region of interest" description="Disordered" evidence="1">
    <location>
        <begin position="95"/>
        <end position="170"/>
    </location>
</feature>
<gene>
    <name evidence="2" type="ORF">pipiens_006792</name>
</gene>
<feature type="compositionally biased region" description="Basic and acidic residues" evidence="1">
    <location>
        <begin position="457"/>
        <end position="467"/>
    </location>
</feature>
<keyword evidence="3" id="KW-1185">Reference proteome</keyword>
<feature type="region of interest" description="Disordered" evidence="1">
    <location>
        <begin position="1"/>
        <end position="80"/>
    </location>
</feature>
<name>A0ABD1DN73_CULPP</name>
<feature type="compositionally biased region" description="Polar residues" evidence="1">
    <location>
        <begin position="517"/>
        <end position="533"/>
    </location>
</feature>
<comment type="caution">
    <text evidence="2">The sequence shown here is derived from an EMBL/GenBank/DDBJ whole genome shotgun (WGS) entry which is preliminary data.</text>
</comment>
<sequence length="768" mass="86180">MASWESVRKELSGRTDNRSRPQNLEADTALRSRILPTNGPRRRSKPTSTSDVLESEVVMRDLFPPTNGPCRRSKPTSASDVLESEVVMRDLFPTIEPNTTNKSREPIPAIPEPNDQTDLRAFVNPSNDDTGTDDVPPLTEAVHSEESRTDRTHPDDRSLTKFKDDPRLAEPPTAAQAMDNLYNPDTSLAAADSTLEEEVDNDKMAKATSSTAPRRLAKSKQSELHRASTDGEVRMDTTEPLPAVKLPNTLDHPTLEPQLPAAAKAPDKQDLPYANSGQQSSDPSWKQFSVEKQPKLTIPIRNPESRYGFAKSCGSNERSKLPTQAKTRTHLEHRSVSSIHNEPRRGRVHPDEDSWTTVTQTFECQNIPEADRVSVDSPESKVVREDSGTQPEVELMPTAPSSSSKATQNNSQRALTDGDARTQVTEQFPANLLIELHQKTFPRDQHSFPKSAQLDSSTRRTRADPDPHLPAAAKTPDKDCQLKARRGRLDSDLPEFQKKQDNIFAAEDPRDKIDLSPKNQPRSQPPNETSQQAAHREPRATMRTSCDLPEAEATVNERLTQNQLKVHKSETVPPTEKSTQPERRSPKSKYIHSEHPKTPKKRVRTIEALESRPQLNRLPGLPLRWRLIFAVYRTYLKGWIPDILPTTDTSLRIPRSSNRYTSRGRDRLPRNPIINRDGERTPTDEAEPSHRKCFVGKRKLNAKIVPRPSRTCSQTTTSPRWTICPNEAILLSGLNGGSMFRLTSEFCPSRATRNPDAHALTAQPFDSR</sequence>
<feature type="region of interest" description="Disordered" evidence="1">
    <location>
        <begin position="441"/>
        <end position="545"/>
    </location>
</feature>
<feature type="compositionally biased region" description="Basic and acidic residues" evidence="1">
    <location>
        <begin position="1"/>
        <end position="19"/>
    </location>
</feature>
<feature type="compositionally biased region" description="Basic and acidic residues" evidence="1">
    <location>
        <begin position="142"/>
        <end position="168"/>
    </location>
</feature>
<accession>A0ABD1DN73</accession>
<proteinExistence type="predicted"/>
<feature type="compositionally biased region" description="Basic and acidic residues" evidence="1">
    <location>
        <begin position="329"/>
        <end position="352"/>
    </location>
</feature>
<feature type="compositionally biased region" description="Polar residues" evidence="1">
    <location>
        <begin position="399"/>
        <end position="414"/>
    </location>
</feature>
<feature type="region of interest" description="Disordered" evidence="1">
    <location>
        <begin position="652"/>
        <end position="690"/>
    </location>
</feature>
<evidence type="ECO:0000313" key="2">
    <source>
        <dbReference type="EMBL" id="KAL1401208.1"/>
    </source>
</evidence>
<dbReference type="AlphaFoldDB" id="A0ABD1DN73"/>
<feature type="compositionally biased region" description="Polar residues" evidence="1">
    <location>
        <begin position="313"/>
        <end position="326"/>
    </location>
</feature>
<evidence type="ECO:0000256" key="1">
    <source>
        <dbReference type="SAM" id="MobiDB-lite"/>
    </source>
</evidence>
<feature type="compositionally biased region" description="Basic and acidic residues" evidence="1">
    <location>
        <begin position="369"/>
        <end position="387"/>
    </location>
</feature>
<evidence type="ECO:0000313" key="3">
    <source>
        <dbReference type="Proteomes" id="UP001562425"/>
    </source>
</evidence>
<feature type="compositionally biased region" description="Basic and acidic residues" evidence="1">
    <location>
        <begin position="579"/>
        <end position="597"/>
    </location>
</feature>
<feature type="compositionally biased region" description="Basic and acidic residues" evidence="1">
    <location>
        <begin position="676"/>
        <end position="690"/>
    </location>
</feature>
<organism evidence="2 3">
    <name type="scientific">Culex pipiens pipiens</name>
    <name type="common">Northern house mosquito</name>
    <dbReference type="NCBI Taxonomy" id="38569"/>
    <lineage>
        <taxon>Eukaryota</taxon>
        <taxon>Metazoa</taxon>
        <taxon>Ecdysozoa</taxon>
        <taxon>Arthropoda</taxon>
        <taxon>Hexapoda</taxon>
        <taxon>Insecta</taxon>
        <taxon>Pterygota</taxon>
        <taxon>Neoptera</taxon>
        <taxon>Endopterygota</taxon>
        <taxon>Diptera</taxon>
        <taxon>Nematocera</taxon>
        <taxon>Culicoidea</taxon>
        <taxon>Culicidae</taxon>
        <taxon>Culicinae</taxon>
        <taxon>Culicini</taxon>
        <taxon>Culex</taxon>
        <taxon>Culex</taxon>
    </lineage>
</organism>
<feature type="compositionally biased region" description="Polar residues" evidence="1">
    <location>
        <begin position="652"/>
        <end position="661"/>
    </location>
</feature>
<feature type="compositionally biased region" description="Basic and acidic residues" evidence="1">
    <location>
        <begin position="220"/>
        <end position="237"/>
    </location>
</feature>